<dbReference type="InterPro" id="IPR028098">
    <property type="entry name" value="Glyco_trans_4-like_N"/>
</dbReference>
<name>A0A1G8XFY2_9LACT</name>
<dbReference type="CDD" id="cd03801">
    <property type="entry name" value="GT4_PimA-like"/>
    <property type="match status" value="1"/>
</dbReference>
<proteinExistence type="predicted"/>
<accession>A0A1G8XFY2</accession>
<dbReference type="PANTHER" id="PTHR12526">
    <property type="entry name" value="GLYCOSYLTRANSFERASE"/>
    <property type="match status" value="1"/>
</dbReference>
<dbReference type="RefSeq" id="WP_091265216.1">
    <property type="nucleotide sequence ID" value="NZ_FNFK01000006.1"/>
</dbReference>
<evidence type="ECO:0000313" key="4">
    <source>
        <dbReference type="Proteomes" id="UP000199433"/>
    </source>
</evidence>
<dbReference type="EMBL" id="FNFK01000006">
    <property type="protein sequence ID" value="SDJ89346.1"/>
    <property type="molecule type" value="Genomic_DNA"/>
</dbReference>
<dbReference type="Proteomes" id="UP000199433">
    <property type="component" value="Unassembled WGS sequence"/>
</dbReference>
<dbReference type="InterPro" id="IPR001296">
    <property type="entry name" value="Glyco_trans_1"/>
</dbReference>
<protein>
    <submittedName>
        <fullName evidence="3">Uncharacterized protein</fullName>
    </submittedName>
</protein>
<dbReference type="STRING" id="426701.SAMN04488098_100666"/>
<sequence>MKTVHINAGNEFGGGLVHIVSLLCALEEKGQSVELIVLEDGPVAQAARQRGLKVIVFEQKSRYDLRVLARLLDYVNSEGFDIIHTHGPRANLFIRLLRPFIKAKWVTTIHSNPYHDFEKNSLKGKVFEKINTTCLTGANGVIAVSKEIKDIIIDLGVQTDRITVINNGIDFSAPKPIDSSDRSTDVFSIITIGRLHPIKNHDLLFDALSDMKEFECQVHICGEGEEYERLKVRAEKHEGLAKFYFNGWLGSDELKTLIRRSDLLVHTSRSESFPLVLLEAAEQEVAVISTNVGDVDKLLNTPDIGWLIKNESREELKSALISAQKEWQQGSLQIKGRQLKKAALNFSLSEQSNRVLAFYNSVI</sequence>
<dbReference type="SUPFAM" id="SSF53756">
    <property type="entry name" value="UDP-Glycosyltransferase/glycogen phosphorylase"/>
    <property type="match status" value="1"/>
</dbReference>
<gene>
    <name evidence="3" type="ORF">SAMN04488098_100666</name>
</gene>
<feature type="domain" description="Glycosyltransferase subfamily 4-like N-terminal" evidence="2">
    <location>
        <begin position="13"/>
        <end position="171"/>
    </location>
</feature>
<evidence type="ECO:0000259" key="1">
    <source>
        <dbReference type="Pfam" id="PF00534"/>
    </source>
</evidence>
<evidence type="ECO:0000259" key="2">
    <source>
        <dbReference type="Pfam" id="PF13439"/>
    </source>
</evidence>
<dbReference type="Gene3D" id="3.40.50.2000">
    <property type="entry name" value="Glycogen Phosphorylase B"/>
    <property type="match status" value="2"/>
</dbReference>
<dbReference type="PANTHER" id="PTHR12526:SF638">
    <property type="entry name" value="SPORE COAT PROTEIN SA"/>
    <property type="match status" value="1"/>
</dbReference>
<reference evidence="4" key="1">
    <citation type="submission" date="2016-10" db="EMBL/GenBank/DDBJ databases">
        <authorList>
            <person name="Varghese N."/>
            <person name="Submissions S."/>
        </authorList>
    </citation>
    <scope>NUCLEOTIDE SEQUENCE [LARGE SCALE GENOMIC DNA]</scope>
    <source>
        <strain evidence="4">DSM 19181</strain>
    </source>
</reference>
<dbReference type="Pfam" id="PF00534">
    <property type="entry name" value="Glycos_transf_1"/>
    <property type="match status" value="1"/>
</dbReference>
<dbReference type="Pfam" id="PF13439">
    <property type="entry name" value="Glyco_transf_4"/>
    <property type="match status" value="1"/>
</dbReference>
<evidence type="ECO:0000313" key="3">
    <source>
        <dbReference type="EMBL" id="SDJ89346.1"/>
    </source>
</evidence>
<dbReference type="AlphaFoldDB" id="A0A1G8XFY2"/>
<feature type="domain" description="Glycosyl transferase family 1" evidence="1">
    <location>
        <begin position="184"/>
        <end position="327"/>
    </location>
</feature>
<dbReference type="GO" id="GO:0016757">
    <property type="term" value="F:glycosyltransferase activity"/>
    <property type="evidence" value="ECO:0007669"/>
    <property type="project" value="InterPro"/>
</dbReference>
<keyword evidence="4" id="KW-1185">Reference proteome</keyword>
<dbReference type="OrthoDB" id="9804196at2"/>
<organism evidence="3 4">
    <name type="scientific">Alkalibacterium thalassium</name>
    <dbReference type="NCBI Taxonomy" id="426701"/>
    <lineage>
        <taxon>Bacteria</taxon>
        <taxon>Bacillati</taxon>
        <taxon>Bacillota</taxon>
        <taxon>Bacilli</taxon>
        <taxon>Lactobacillales</taxon>
        <taxon>Carnobacteriaceae</taxon>
        <taxon>Alkalibacterium</taxon>
    </lineage>
</organism>